<evidence type="ECO:0000256" key="1">
    <source>
        <dbReference type="ARBA" id="ARBA00002486"/>
    </source>
</evidence>
<evidence type="ECO:0000256" key="2">
    <source>
        <dbReference type="ARBA" id="ARBA00006479"/>
    </source>
</evidence>
<gene>
    <name evidence="4" type="ORF">H9Q79_17070</name>
</gene>
<dbReference type="SUPFAM" id="SSF53067">
    <property type="entry name" value="Actin-like ATPase domain"/>
    <property type="match status" value="1"/>
</dbReference>
<dbReference type="InterPro" id="IPR036390">
    <property type="entry name" value="WH_DNA-bd_sf"/>
</dbReference>
<comment type="similarity">
    <text evidence="2">Belongs to the ROK (NagC/XylR) family.</text>
</comment>
<reference evidence="4 5" key="1">
    <citation type="submission" date="2020-08" db="EMBL/GenBank/DDBJ databases">
        <authorList>
            <person name="Liu C."/>
            <person name="Sun Q."/>
        </authorList>
    </citation>
    <scope>NUCLEOTIDE SEQUENCE [LARGE SCALE GENOMIC DNA]</scope>
    <source>
        <strain evidence="4 5">NSJ-29</strain>
    </source>
</reference>
<dbReference type="GO" id="GO:0042732">
    <property type="term" value="P:D-xylose metabolic process"/>
    <property type="evidence" value="ECO:0007669"/>
    <property type="project" value="UniProtKB-KW"/>
</dbReference>
<dbReference type="AlphaFoldDB" id="A0A7G9GCL3"/>
<evidence type="ECO:0000313" key="4">
    <source>
        <dbReference type="EMBL" id="QNM08545.1"/>
    </source>
</evidence>
<dbReference type="Gene3D" id="1.10.10.10">
    <property type="entry name" value="Winged helix-like DNA-binding domain superfamily/Winged helix DNA-binding domain"/>
    <property type="match status" value="1"/>
</dbReference>
<dbReference type="InterPro" id="IPR043129">
    <property type="entry name" value="ATPase_NBD"/>
</dbReference>
<proteinExistence type="inferred from homology"/>
<dbReference type="Pfam" id="PF00480">
    <property type="entry name" value="ROK"/>
    <property type="match status" value="1"/>
</dbReference>
<dbReference type="InterPro" id="IPR036388">
    <property type="entry name" value="WH-like_DNA-bd_sf"/>
</dbReference>
<dbReference type="PANTHER" id="PTHR18964:SF149">
    <property type="entry name" value="BIFUNCTIONAL UDP-N-ACETYLGLUCOSAMINE 2-EPIMERASE_N-ACETYLMANNOSAMINE KINASE"/>
    <property type="match status" value="1"/>
</dbReference>
<comment type="function">
    <text evidence="1">Transcriptional repressor of xylose-utilizing enzymes.</text>
</comment>
<keyword evidence="3" id="KW-0119">Carbohydrate metabolism</keyword>
<keyword evidence="3" id="KW-0859">Xylose metabolism</keyword>
<dbReference type="EMBL" id="CP060635">
    <property type="protein sequence ID" value="QNM08545.1"/>
    <property type="molecule type" value="Genomic_DNA"/>
</dbReference>
<sequence>MFDKATNIELKRINRNNIYRTVIAQKKTSKQEIAYQLNLSLPTVTQNLNELMEIGLVEEKGTFQSTGGRKAKIISSNPRARVALGLDITRNHVNLVMVDLEASVLRSVRKRISFQADEKYFQTLKRMIHDMVKSVNVPPNHILGVGVSLPAIVGDDDKTLKYAPLLNTSLDLYQDLSPYIDYPYRFINDANAGGFAELYSGTTGKNTLYLLLSNSVGGAIIMDGKLYYGEGRRGGEFGHMTLVPDGRPCYCGKIGCVDAYCSALILSNAAGGSLETFFEKLEAGDVKCTEIWEEYLHYLVIVINNLQVSFDCDVVLGGYVGWHLEPYLDEIRKRVVERCNFETDGSYLHVSHLNAEASALGAALCYVNEFVNQV</sequence>
<dbReference type="PANTHER" id="PTHR18964">
    <property type="entry name" value="ROK (REPRESSOR, ORF, KINASE) FAMILY"/>
    <property type="match status" value="1"/>
</dbReference>
<dbReference type="Gene3D" id="3.30.420.40">
    <property type="match status" value="2"/>
</dbReference>
<keyword evidence="5" id="KW-1185">Reference proteome</keyword>
<dbReference type="InterPro" id="IPR000600">
    <property type="entry name" value="ROK"/>
</dbReference>
<protein>
    <submittedName>
        <fullName evidence="4">ROK family transcriptional regulator</fullName>
    </submittedName>
</protein>
<dbReference type="Proteomes" id="UP000515860">
    <property type="component" value="Chromosome"/>
</dbReference>
<dbReference type="KEGG" id="whj:H9Q79_17070"/>
<dbReference type="SUPFAM" id="SSF46785">
    <property type="entry name" value="Winged helix' DNA-binding domain"/>
    <property type="match status" value="1"/>
</dbReference>
<organism evidence="4 5">
    <name type="scientific">Wansuia hejianensis</name>
    <dbReference type="NCBI Taxonomy" id="2763667"/>
    <lineage>
        <taxon>Bacteria</taxon>
        <taxon>Bacillati</taxon>
        <taxon>Bacillota</taxon>
        <taxon>Clostridia</taxon>
        <taxon>Lachnospirales</taxon>
        <taxon>Lachnospiraceae</taxon>
        <taxon>Wansuia</taxon>
    </lineage>
</organism>
<dbReference type="RefSeq" id="WP_249328787.1">
    <property type="nucleotide sequence ID" value="NZ_CP060635.1"/>
</dbReference>
<evidence type="ECO:0000256" key="3">
    <source>
        <dbReference type="ARBA" id="ARBA00022629"/>
    </source>
</evidence>
<name>A0A7G9GCL3_9FIRM</name>
<dbReference type="Pfam" id="PF13412">
    <property type="entry name" value="HTH_24"/>
    <property type="match status" value="1"/>
</dbReference>
<accession>A0A7G9GCL3</accession>
<evidence type="ECO:0000313" key="5">
    <source>
        <dbReference type="Proteomes" id="UP000515860"/>
    </source>
</evidence>